<evidence type="ECO:0000256" key="3">
    <source>
        <dbReference type="ARBA" id="ARBA00012824"/>
    </source>
</evidence>
<proteinExistence type="inferred from homology"/>
<dbReference type="InterPro" id="IPR004561">
    <property type="entry name" value="IsoChor_synthase"/>
</dbReference>
<organism evidence="7 8">
    <name type="scientific">Corynebacterium felinum</name>
    <dbReference type="NCBI Taxonomy" id="131318"/>
    <lineage>
        <taxon>Bacteria</taxon>
        <taxon>Bacillati</taxon>
        <taxon>Actinomycetota</taxon>
        <taxon>Actinomycetes</taxon>
        <taxon>Mycobacteriales</taxon>
        <taxon>Corynebacteriaceae</taxon>
        <taxon>Corynebacterium</taxon>
    </lineage>
</organism>
<gene>
    <name evidence="7" type="ORF">J2S37_001950</name>
</gene>
<sequence>MTSRPSTAPDFLLSRAHGSVRTQGASHTFTDPFQASAALKARKVPMVVGALPFCTGSDCALKVPESIVRTDGPLEPPAHYRLMHLPEAKIVAEHPSELGHFANVDAAIGTIRNTQALKIVLARSLDVEFSEPVDPRLIAAKLIMLSPDYNGFLADISTDANPKWLVGSSPEVLVRRQGSTVTCYPLAGSAPRNPNKIRDRIISRDLLSSMKDLDEHRYVVEHIRAVLAPLCSTLTVPDFPELTSTAEMWHLATPISGTLKDPKKTNALDLALLLHPTPAICGTPRHLAETVILEAEPVDRGFYAGAVGWCDDFGDGEYMVAIRCAETDGKTVRTWAGGGLVGSSDPAEEVQETTAKLRTILRALGLDH</sequence>
<evidence type="ECO:0000256" key="4">
    <source>
        <dbReference type="ARBA" id="ARBA00023235"/>
    </source>
</evidence>
<accession>A0ABU2B9V5</accession>
<dbReference type="EC" id="5.4.4.2" evidence="3"/>
<evidence type="ECO:0000256" key="1">
    <source>
        <dbReference type="ARBA" id="ARBA00000799"/>
    </source>
</evidence>
<comment type="caution">
    <text evidence="7">The sequence shown here is derived from an EMBL/GenBank/DDBJ whole genome shotgun (WGS) entry which is preliminary data.</text>
</comment>
<evidence type="ECO:0000313" key="7">
    <source>
        <dbReference type="EMBL" id="MDR7355412.1"/>
    </source>
</evidence>
<dbReference type="Pfam" id="PF00425">
    <property type="entry name" value="Chorismate_bind"/>
    <property type="match status" value="1"/>
</dbReference>
<dbReference type="SUPFAM" id="SSF56322">
    <property type="entry name" value="ADC synthase"/>
    <property type="match status" value="1"/>
</dbReference>
<evidence type="ECO:0000256" key="2">
    <source>
        <dbReference type="ARBA" id="ARBA00005297"/>
    </source>
</evidence>
<feature type="domain" description="Chorismate-utilising enzyme C-terminal" evidence="6">
    <location>
        <begin position="101"/>
        <end position="356"/>
    </location>
</feature>
<dbReference type="PANTHER" id="PTHR42839:SF2">
    <property type="entry name" value="ISOCHORISMATE SYNTHASE ENTC"/>
    <property type="match status" value="1"/>
</dbReference>
<evidence type="ECO:0000313" key="8">
    <source>
        <dbReference type="Proteomes" id="UP001183619"/>
    </source>
</evidence>
<evidence type="ECO:0000259" key="6">
    <source>
        <dbReference type="Pfam" id="PF00425"/>
    </source>
</evidence>
<keyword evidence="4 7" id="KW-0413">Isomerase</keyword>
<dbReference type="Proteomes" id="UP001183619">
    <property type="component" value="Unassembled WGS sequence"/>
</dbReference>
<comment type="similarity">
    <text evidence="2">Belongs to the isochorismate synthase family.</text>
</comment>
<evidence type="ECO:0000256" key="5">
    <source>
        <dbReference type="ARBA" id="ARBA00041564"/>
    </source>
</evidence>
<dbReference type="PANTHER" id="PTHR42839">
    <property type="entry name" value="ISOCHORISMATE SYNTHASE ENTC"/>
    <property type="match status" value="1"/>
</dbReference>
<comment type="catalytic activity">
    <reaction evidence="1">
        <text>chorismate = isochorismate</text>
        <dbReference type="Rhea" id="RHEA:18985"/>
        <dbReference type="ChEBI" id="CHEBI:29748"/>
        <dbReference type="ChEBI" id="CHEBI:29780"/>
        <dbReference type="EC" id="5.4.4.2"/>
    </reaction>
</comment>
<keyword evidence="8" id="KW-1185">Reference proteome</keyword>
<name>A0ABU2B9V5_9CORY</name>
<dbReference type="InterPro" id="IPR015890">
    <property type="entry name" value="Chorismate_C"/>
</dbReference>
<dbReference type="InterPro" id="IPR005801">
    <property type="entry name" value="ADC_synthase"/>
</dbReference>
<dbReference type="RefSeq" id="WP_277105439.1">
    <property type="nucleotide sequence ID" value="NZ_BAAAJS010000078.1"/>
</dbReference>
<dbReference type="EMBL" id="JAVDYF010000001">
    <property type="protein sequence ID" value="MDR7355412.1"/>
    <property type="molecule type" value="Genomic_DNA"/>
</dbReference>
<protein>
    <recommendedName>
        <fullName evidence="3">isochorismate synthase</fullName>
        <ecNumber evidence="3">5.4.4.2</ecNumber>
    </recommendedName>
    <alternativeName>
        <fullName evidence="5">Isochorismate mutase</fullName>
    </alternativeName>
</protein>
<dbReference type="Gene3D" id="3.60.120.10">
    <property type="entry name" value="Anthranilate synthase"/>
    <property type="match status" value="1"/>
</dbReference>
<dbReference type="GO" id="GO:0008909">
    <property type="term" value="F:isochorismate synthase activity"/>
    <property type="evidence" value="ECO:0007669"/>
    <property type="project" value="UniProtKB-EC"/>
</dbReference>
<dbReference type="NCBIfam" id="TIGR00543">
    <property type="entry name" value="isochor_syn"/>
    <property type="match status" value="1"/>
</dbReference>
<reference evidence="7 8" key="1">
    <citation type="submission" date="2023-07" db="EMBL/GenBank/DDBJ databases">
        <title>Sequencing the genomes of 1000 actinobacteria strains.</title>
        <authorList>
            <person name="Klenk H.-P."/>
        </authorList>
    </citation>
    <scope>NUCLEOTIDE SEQUENCE [LARGE SCALE GENOMIC DNA]</scope>
    <source>
        <strain evidence="7 8">DSM 44508</strain>
    </source>
</reference>